<dbReference type="HOGENOM" id="CLU_037303_1_0_5"/>
<organism evidence="8 9">
    <name type="scientific">Parvibaculum lavamentivorans (strain DS-1 / DSM 13023 / NCIMB 13966)</name>
    <dbReference type="NCBI Taxonomy" id="402881"/>
    <lineage>
        <taxon>Bacteria</taxon>
        <taxon>Pseudomonadati</taxon>
        <taxon>Pseudomonadota</taxon>
        <taxon>Alphaproteobacteria</taxon>
        <taxon>Hyphomicrobiales</taxon>
        <taxon>Parvibaculaceae</taxon>
        <taxon>Parvibaculum</taxon>
    </lineage>
</organism>
<keyword evidence="4 7" id="KW-0324">Glycolysis</keyword>
<evidence type="ECO:0000313" key="8">
    <source>
        <dbReference type="EMBL" id="ABS61915.1"/>
    </source>
</evidence>
<dbReference type="EC" id="5.3.1.9" evidence="7"/>
<comment type="catalytic activity">
    <reaction evidence="6 7">
        <text>alpha-D-glucose 6-phosphate = beta-D-fructose 6-phosphate</text>
        <dbReference type="Rhea" id="RHEA:11816"/>
        <dbReference type="ChEBI" id="CHEBI:57634"/>
        <dbReference type="ChEBI" id="CHEBI:58225"/>
        <dbReference type="EC" id="5.3.1.9"/>
    </reaction>
</comment>
<dbReference type="EMBL" id="CP000774">
    <property type="protein sequence ID" value="ABS61915.1"/>
    <property type="molecule type" value="Genomic_DNA"/>
</dbReference>
<dbReference type="OrthoDB" id="140919at2"/>
<dbReference type="InterPro" id="IPR018189">
    <property type="entry name" value="Phosphoglucose_isomerase_CS"/>
</dbReference>
<evidence type="ECO:0000256" key="1">
    <source>
        <dbReference type="ARBA" id="ARBA00004926"/>
    </source>
</evidence>
<dbReference type="AlphaFoldDB" id="A7HPT2"/>
<dbReference type="InterPro" id="IPR046348">
    <property type="entry name" value="SIS_dom_sf"/>
</dbReference>
<dbReference type="PANTHER" id="PTHR11469:SF1">
    <property type="entry name" value="GLUCOSE-6-PHOSPHATE ISOMERASE"/>
    <property type="match status" value="1"/>
</dbReference>
<dbReference type="GO" id="GO:0006096">
    <property type="term" value="P:glycolytic process"/>
    <property type="evidence" value="ECO:0007669"/>
    <property type="project" value="UniProtKB-UniPathway"/>
</dbReference>
<dbReference type="RefSeq" id="WP_011995206.1">
    <property type="nucleotide sequence ID" value="NC_009719.1"/>
</dbReference>
<keyword evidence="5 7" id="KW-0413">Isomerase</keyword>
<dbReference type="GO" id="GO:0004347">
    <property type="term" value="F:glucose-6-phosphate isomerase activity"/>
    <property type="evidence" value="ECO:0007669"/>
    <property type="project" value="UniProtKB-EC"/>
</dbReference>
<dbReference type="UniPathway" id="UPA00109">
    <property type="reaction ID" value="UER00181"/>
</dbReference>
<evidence type="ECO:0000256" key="5">
    <source>
        <dbReference type="ARBA" id="ARBA00023235"/>
    </source>
</evidence>
<dbReference type="Pfam" id="PF00342">
    <property type="entry name" value="PGI"/>
    <property type="match status" value="1"/>
</dbReference>
<dbReference type="PROSITE" id="PS00174">
    <property type="entry name" value="P_GLUCOSE_ISOMERASE_2"/>
    <property type="match status" value="1"/>
</dbReference>
<keyword evidence="9" id="KW-1185">Reference proteome</keyword>
<evidence type="ECO:0000256" key="3">
    <source>
        <dbReference type="ARBA" id="ARBA00022432"/>
    </source>
</evidence>
<dbReference type="Gene3D" id="3.40.50.10490">
    <property type="entry name" value="Glucose-6-phosphate isomerase like protein, domain 1"/>
    <property type="match status" value="2"/>
</dbReference>
<keyword evidence="3 7" id="KW-0312">Gluconeogenesis</keyword>
<gene>
    <name evidence="8" type="ordered locus">Plav_0292</name>
</gene>
<dbReference type="GO" id="GO:0006094">
    <property type="term" value="P:gluconeogenesis"/>
    <property type="evidence" value="ECO:0007669"/>
    <property type="project" value="UniProtKB-KW"/>
</dbReference>
<dbReference type="GO" id="GO:0051156">
    <property type="term" value="P:glucose 6-phosphate metabolic process"/>
    <property type="evidence" value="ECO:0007669"/>
    <property type="project" value="TreeGrafter"/>
</dbReference>
<dbReference type="GO" id="GO:0097367">
    <property type="term" value="F:carbohydrate derivative binding"/>
    <property type="evidence" value="ECO:0007669"/>
    <property type="project" value="InterPro"/>
</dbReference>
<evidence type="ECO:0000313" key="9">
    <source>
        <dbReference type="Proteomes" id="UP000006377"/>
    </source>
</evidence>
<evidence type="ECO:0000256" key="4">
    <source>
        <dbReference type="ARBA" id="ARBA00023152"/>
    </source>
</evidence>
<dbReference type="SUPFAM" id="SSF53697">
    <property type="entry name" value="SIS domain"/>
    <property type="match status" value="1"/>
</dbReference>
<dbReference type="eggNOG" id="COG0166">
    <property type="taxonomic scope" value="Bacteria"/>
</dbReference>
<dbReference type="STRING" id="402881.Plav_0292"/>
<comment type="similarity">
    <text evidence="2 7">Belongs to the GPI family.</text>
</comment>
<protein>
    <recommendedName>
        <fullName evidence="7">Glucose-6-phosphate isomerase</fullName>
        <ecNumber evidence="7">5.3.1.9</ecNumber>
    </recommendedName>
</protein>
<name>A7HPT2_PARL1</name>
<proteinExistence type="inferred from homology"/>
<dbReference type="PROSITE" id="PS51463">
    <property type="entry name" value="P_GLUCOSE_ISOMERASE_3"/>
    <property type="match status" value="1"/>
</dbReference>
<evidence type="ECO:0000256" key="2">
    <source>
        <dbReference type="ARBA" id="ARBA00006604"/>
    </source>
</evidence>
<reference evidence="8 9" key="1">
    <citation type="journal article" date="2011" name="Stand. Genomic Sci.">
        <title>Complete genome sequence of Parvibaculum lavamentivorans type strain (DS-1(T)).</title>
        <authorList>
            <person name="Schleheck D."/>
            <person name="Weiss M."/>
            <person name="Pitluck S."/>
            <person name="Bruce D."/>
            <person name="Land M.L."/>
            <person name="Han S."/>
            <person name="Saunders E."/>
            <person name="Tapia R."/>
            <person name="Detter C."/>
            <person name="Brettin T."/>
            <person name="Han J."/>
            <person name="Woyke T."/>
            <person name="Goodwin L."/>
            <person name="Pennacchio L."/>
            <person name="Nolan M."/>
            <person name="Cook A.M."/>
            <person name="Kjelleberg S."/>
            <person name="Thomas T."/>
        </authorList>
    </citation>
    <scope>NUCLEOTIDE SEQUENCE [LARGE SCALE GENOMIC DNA]</scope>
    <source>
        <strain evidence="9">DS-1 / DSM 13023 / NCIMB 13966</strain>
    </source>
</reference>
<sequence>MADIALPYSQSLDNCFSDAIGEGGLTKKAYDAALGEAEKALDWLRAAYKSGDLPLLRVPERTDDIARIEEVGEGLLDNTTDIFIFGIGGSALGAQALAQLKGWGTQANIQKGVRIHIPDNLDPVTMDAVFSNADLRTTRFLVVSKSGGTVEPAIQTLSAMSALEKAGGGKYMKQHFAVLTEPAKNGKPNPMRALAEAHGFPTLEHDPGVGGRYAVLTNVGLLPAYLLGLDVAAVRAGAAAALKPVLKGAPAKDVAPAAGAALSVAMAREKGAAMSVFLAYADRLERFLAWHCQLWAESLGKDGQGTTPVKALGPVDQHSQLQLWLAGPRDKLFTVFMTEAKGKGPEALESIAGASEFAFLGGRKVGDLVDAEQRATADTLVKNGRPVRIFSLKELNEETLGALFMHFMLETIIAGRILGVDPFDQPAVEEGKILAKKYLAETKA</sequence>
<evidence type="ECO:0000256" key="6">
    <source>
        <dbReference type="ARBA" id="ARBA00029321"/>
    </source>
</evidence>
<dbReference type="GO" id="GO:0005829">
    <property type="term" value="C:cytosol"/>
    <property type="evidence" value="ECO:0007669"/>
    <property type="project" value="TreeGrafter"/>
</dbReference>
<dbReference type="PRINTS" id="PR00662">
    <property type="entry name" value="G6PISOMERASE"/>
</dbReference>
<dbReference type="Proteomes" id="UP000006377">
    <property type="component" value="Chromosome"/>
</dbReference>
<accession>A7HPT2</accession>
<dbReference type="CDD" id="cd05015">
    <property type="entry name" value="SIS_PGI_1"/>
    <property type="match status" value="1"/>
</dbReference>
<dbReference type="KEGG" id="pla:Plav_0292"/>
<dbReference type="InterPro" id="IPR001672">
    <property type="entry name" value="G6P_Isomerase"/>
</dbReference>
<comment type="pathway">
    <text evidence="1 7">Carbohydrate degradation; glycolysis; D-glyceraldehyde 3-phosphate and glycerone phosphate from D-glucose: step 2/4.</text>
</comment>
<dbReference type="InterPro" id="IPR035476">
    <property type="entry name" value="SIS_PGI_1"/>
</dbReference>
<dbReference type="PANTHER" id="PTHR11469">
    <property type="entry name" value="GLUCOSE-6-PHOSPHATE ISOMERASE"/>
    <property type="match status" value="1"/>
</dbReference>
<dbReference type="GO" id="GO:0048029">
    <property type="term" value="F:monosaccharide binding"/>
    <property type="evidence" value="ECO:0007669"/>
    <property type="project" value="TreeGrafter"/>
</dbReference>
<evidence type="ECO:0000256" key="7">
    <source>
        <dbReference type="RuleBase" id="RU000612"/>
    </source>
</evidence>